<organism evidence="1 2">
    <name type="scientific">Hymenochirus boettgeri</name>
    <name type="common">Congo dwarf clawed frog</name>
    <dbReference type="NCBI Taxonomy" id="247094"/>
    <lineage>
        <taxon>Eukaryota</taxon>
        <taxon>Metazoa</taxon>
        <taxon>Chordata</taxon>
        <taxon>Craniata</taxon>
        <taxon>Vertebrata</taxon>
        <taxon>Euteleostomi</taxon>
        <taxon>Amphibia</taxon>
        <taxon>Batrachia</taxon>
        <taxon>Anura</taxon>
        <taxon>Pipoidea</taxon>
        <taxon>Pipidae</taxon>
        <taxon>Pipinae</taxon>
        <taxon>Hymenochirus</taxon>
    </lineage>
</organism>
<comment type="caution">
    <text evidence="1">The sequence shown here is derived from an EMBL/GenBank/DDBJ whole genome shotgun (WGS) entry which is preliminary data.</text>
</comment>
<evidence type="ECO:0000313" key="1">
    <source>
        <dbReference type="EMBL" id="KAG8454524.1"/>
    </source>
</evidence>
<sequence length="107" mass="12603">MESFSCNLYWNEKQTKKYSLLKNKKLYNIFFLNCWGQSMNGNLVTLLYCAFYFDIKMPNKPILCMQTFPLVCKHTIKRLSEFSILPGTQCIKGELYRCSNRLLAPSH</sequence>
<keyword evidence="2" id="KW-1185">Reference proteome</keyword>
<dbReference type="AlphaFoldDB" id="A0A8T2KF73"/>
<accession>A0A8T2KF73</accession>
<gene>
    <name evidence="1" type="ORF">GDO86_000951</name>
</gene>
<proteinExistence type="predicted"/>
<dbReference type="EMBL" id="JAACNH010000001">
    <property type="protein sequence ID" value="KAG8454524.1"/>
    <property type="molecule type" value="Genomic_DNA"/>
</dbReference>
<name>A0A8T2KF73_9PIPI</name>
<protein>
    <submittedName>
        <fullName evidence="1">Uncharacterized protein</fullName>
    </submittedName>
</protein>
<dbReference type="Proteomes" id="UP000812440">
    <property type="component" value="Chromosome 1"/>
</dbReference>
<reference evidence="1" key="1">
    <citation type="thesis" date="2020" institute="ProQuest LLC" country="789 East Eisenhower Parkway, Ann Arbor, MI, USA">
        <title>Comparative Genomics and Chromosome Evolution.</title>
        <authorList>
            <person name="Mudd A.B."/>
        </authorList>
    </citation>
    <scope>NUCLEOTIDE SEQUENCE</scope>
    <source>
        <strain evidence="1">Female2</strain>
        <tissue evidence="1">Blood</tissue>
    </source>
</reference>
<evidence type="ECO:0000313" key="2">
    <source>
        <dbReference type="Proteomes" id="UP000812440"/>
    </source>
</evidence>